<dbReference type="SUPFAM" id="SSF109854">
    <property type="entry name" value="DinB/YfiT-like putative metalloenzymes"/>
    <property type="match status" value="1"/>
</dbReference>
<dbReference type="Pfam" id="PF05163">
    <property type="entry name" value="DinB"/>
    <property type="match status" value="1"/>
</dbReference>
<evidence type="ECO:0000256" key="2">
    <source>
        <dbReference type="ARBA" id="ARBA00022723"/>
    </source>
</evidence>
<gene>
    <name evidence="4" type="ORF">DAERI_010178</name>
</gene>
<evidence type="ECO:0000313" key="5">
    <source>
        <dbReference type="Proteomes" id="UP000236569"/>
    </source>
</evidence>
<dbReference type="GO" id="GO:0046872">
    <property type="term" value="F:metal ion binding"/>
    <property type="evidence" value="ECO:0007669"/>
    <property type="project" value="UniProtKB-KW"/>
</dbReference>
<dbReference type="AlphaFoldDB" id="A0A2I9D0Y8"/>
<organism evidence="4 5">
    <name type="scientific">Deinococcus aerius</name>
    <dbReference type="NCBI Taxonomy" id="200253"/>
    <lineage>
        <taxon>Bacteria</taxon>
        <taxon>Thermotogati</taxon>
        <taxon>Deinococcota</taxon>
        <taxon>Deinococci</taxon>
        <taxon>Deinococcales</taxon>
        <taxon>Deinococcaceae</taxon>
        <taxon>Deinococcus</taxon>
    </lineage>
</organism>
<dbReference type="EMBL" id="BFAG01000001">
    <property type="protein sequence ID" value="GBF04006.1"/>
    <property type="molecule type" value="Genomic_DNA"/>
</dbReference>
<sequence>MTQTDAAPALTPSLVSPEYLLAHWQGNRRLTRRVIEAFPEDQLFTFTAAPPMRPFGELAWEVVGLADYVLRGLNTGDWSWTPPAGAAPPRPRRLLAAWDEQTPRLEAAVPVYPPERYQEKRDMAWGHFSPLDTVLYAIENEIHHRGQGYVYLRALGIQPPAFYER</sequence>
<dbReference type="InterPro" id="IPR034660">
    <property type="entry name" value="DinB/YfiT-like"/>
</dbReference>
<reference evidence="5" key="1">
    <citation type="submission" date="2018-01" db="EMBL/GenBank/DDBJ databases">
        <title>Draft Genome Sequence of the Radioresistant Bacterium Deinococcus aerius TR0125, Isolated from the Higher Atmosphere above Japan.</title>
        <authorList>
            <person name="Satoh K."/>
            <person name="Arai H."/>
            <person name="Sanzen T."/>
            <person name="Kawaguchi Y."/>
            <person name="Hayashi H."/>
            <person name="Yokobori S."/>
            <person name="Yamagishi A."/>
            <person name="Oono Y."/>
            <person name="Narumi I."/>
        </authorList>
    </citation>
    <scope>NUCLEOTIDE SEQUENCE [LARGE SCALE GENOMIC DNA]</scope>
    <source>
        <strain evidence="5">TR0125</strain>
    </source>
</reference>
<dbReference type="InterPro" id="IPR007837">
    <property type="entry name" value="DinB"/>
</dbReference>
<comment type="similarity">
    <text evidence="1">Belongs to the DinB family.</text>
</comment>
<evidence type="ECO:0000256" key="3">
    <source>
        <dbReference type="PIRSR" id="PIRSR607837-1"/>
    </source>
</evidence>
<feature type="binding site" evidence="3">
    <location>
        <position position="144"/>
    </location>
    <ligand>
        <name>a divalent metal cation</name>
        <dbReference type="ChEBI" id="CHEBI:60240"/>
    </ligand>
</feature>
<keyword evidence="5" id="KW-1185">Reference proteome</keyword>
<proteinExistence type="inferred from homology"/>
<accession>A0A2I9D0Y8</accession>
<evidence type="ECO:0000313" key="4">
    <source>
        <dbReference type="EMBL" id="GBF04006.1"/>
    </source>
</evidence>
<evidence type="ECO:0000256" key="1">
    <source>
        <dbReference type="ARBA" id="ARBA00008635"/>
    </source>
</evidence>
<comment type="caution">
    <text evidence="4">The sequence shown here is derived from an EMBL/GenBank/DDBJ whole genome shotgun (WGS) entry which is preliminary data.</text>
</comment>
<dbReference type="OrthoDB" id="119432at2"/>
<name>A0A2I9D0Y8_9DEIO</name>
<dbReference type="RefSeq" id="WP_103127596.1">
    <property type="nucleotide sequence ID" value="NZ_BFAG01000001.1"/>
</dbReference>
<dbReference type="Gene3D" id="1.20.120.450">
    <property type="entry name" value="dinb family like domain"/>
    <property type="match status" value="1"/>
</dbReference>
<dbReference type="Proteomes" id="UP000236569">
    <property type="component" value="Unassembled WGS sequence"/>
</dbReference>
<protein>
    <submittedName>
        <fullName evidence="4">DinB family protein</fullName>
    </submittedName>
</protein>
<keyword evidence="2 3" id="KW-0479">Metal-binding</keyword>